<dbReference type="Gene3D" id="3.40.50.150">
    <property type="entry name" value="Vaccinia Virus protein VP39"/>
    <property type="match status" value="1"/>
</dbReference>
<dbReference type="PROSITE" id="PS00092">
    <property type="entry name" value="N6_MTASE"/>
    <property type="match status" value="1"/>
</dbReference>
<dbReference type="REBASE" id="94627">
    <property type="entry name" value="M.Fen1006I"/>
</dbReference>
<dbReference type="PRINTS" id="PR00506">
    <property type="entry name" value="D21N6MTFRASE"/>
</dbReference>
<name>A0A097ER53_9GAMM</name>
<dbReference type="EMBL" id="CP009574">
    <property type="protein sequence ID" value="AIT10058.1"/>
    <property type="molecule type" value="Genomic_DNA"/>
</dbReference>
<sequence length="679" mass="78017">MKIEKLNDNTNITSNSKQLEILKKNFPECFDKNGNFLPEKLNNIIKSSGTDISKESYGITWLGKSYARLLANETPLTLITEDREHNNKDENKNSQNMLIKGDNLEVLKHLKNAYSESIKMIYIDPPYNTGGDGFVYQDDRKFTKEQLSDLAGISIDEASRILEFTQSKSNSHSAWLTFMYPRLYIARELLKEDGVIFISIDDNEVAQLRILCDEIFGEANFVAKFVAQTNPRGRSLDKFVAKTFEYILCYALNVDISSSIFGIPKTDKALNEYKYSDNKGKYRLLELRNRNPEFNRSNRPNLYYPIYINPINNEVSLTKSNLFYECAMPINSKGEDGCWTWSIKKFEAEVNDLVANLASTGIWRVFRKDYIPEGGAFTKEKSIWLDKAINHENGKERLGDIFKLSGNQVPFSFPKSTDLISKCINIAMTRNDVILDFFAGSGTTGDAVMQLNAEDGGKRKYICVQLDETIEETKPAYEFCIENNLKPVISSITQERLIRAANKIQKDTKEEFDAENSKKKPSEEKLAELEQKLENIKNQDFGFKVFETRPLIDGLNDCIENYNQFELLENDLSDDEIQAVLTTYKVHDGALLNADFTEVKLDNYTAYMVEDKIYFMNRDFTTSALKAFIEKIDSDKSFKPTKLVIFGYNFDSKHQREIKEAITSYTNKKSIEIDMIVRY</sequence>
<dbReference type="Pfam" id="PF01555">
    <property type="entry name" value="N6_N4_Mtase"/>
    <property type="match status" value="1"/>
</dbReference>
<comment type="catalytic activity">
    <reaction evidence="6">
        <text>a 2'-deoxyadenosine in DNA + S-adenosyl-L-methionine = an N(6)-methyl-2'-deoxyadenosine in DNA + S-adenosyl-L-homocysteine + H(+)</text>
        <dbReference type="Rhea" id="RHEA:15197"/>
        <dbReference type="Rhea" id="RHEA-COMP:12418"/>
        <dbReference type="Rhea" id="RHEA-COMP:12419"/>
        <dbReference type="ChEBI" id="CHEBI:15378"/>
        <dbReference type="ChEBI" id="CHEBI:57856"/>
        <dbReference type="ChEBI" id="CHEBI:59789"/>
        <dbReference type="ChEBI" id="CHEBI:90615"/>
        <dbReference type="ChEBI" id="CHEBI:90616"/>
        <dbReference type="EC" id="2.1.1.72"/>
    </reaction>
</comment>
<keyword evidence="4" id="KW-0808">Transferase</keyword>
<evidence type="ECO:0000256" key="5">
    <source>
        <dbReference type="ARBA" id="ARBA00022691"/>
    </source>
</evidence>
<dbReference type="RefSeq" id="WP_040010433.1">
    <property type="nucleotide sequence ID" value="NZ_CP009574.1"/>
</dbReference>
<dbReference type="PIRSF" id="PIRSF015855">
    <property type="entry name" value="TypeIII_Mtase_mKpnI"/>
    <property type="match status" value="1"/>
</dbReference>
<evidence type="ECO:0000313" key="10">
    <source>
        <dbReference type="Proteomes" id="UP000029672"/>
    </source>
</evidence>
<gene>
    <name evidence="9" type="ORF">LO80_08810</name>
</gene>
<evidence type="ECO:0000256" key="6">
    <source>
        <dbReference type="ARBA" id="ARBA00047942"/>
    </source>
</evidence>
<dbReference type="STRING" id="1547445.LO80_08810"/>
<proteinExistence type="inferred from homology"/>
<keyword evidence="10" id="KW-1185">Reference proteome</keyword>
<dbReference type="GO" id="GO:0032259">
    <property type="term" value="P:methylation"/>
    <property type="evidence" value="ECO:0007669"/>
    <property type="project" value="UniProtKB-KW"/>
</dbReference>
<dbReference type="EC" id="2.1.1.72" evidence="2"/>
<keyword evidence="3" id="KW-0489">Methyltransferase</keyword>
<dbReference type="InterPro" id="IPR002941">
    <property type="entry name" value="DNA_methylase_N4/N6"/>
</dbReference>
<keyword evidence="5" id="KW-0949">S-adenosyl-L-methionine</keyword>
<dbReference type="Proteomes" id="UP000029672">
    <property type="component" value="Chromosome"/>
</dbReference>
<dbReference type="Pfam" id="PF18273">
    <property type="entry name" value="T3RM_EcoP15I_C"/>
    <property type="match status" value="1"/>
</dbReference>
<dbReference type="InterPro" id="IPR041405">
    <property type="entry name" value="T3RM_EcoP15I_C"/>
</dbReference>
<evidence type="ECO:0000313" key="9">
    <source>
        <dbReference type="EMBL" id="AIT10058.1"/>
    </source>
</evidence>
<comment type="similarity">
    <text evidence="1">Belongs to the N(4)/N(6)-methyltransferase family.</text>
</comment>
<dbReference type="InterPro" id="IPR029063">
    <property type="entry name" value="SAM-dependent_MTases_sf"/>
</dbReference>
<dbReference type="GO" id="GO:0008170">
    <property type="term" value="F:N-methyltransferase activity"/>
    <property type="evidence" value="ECO:0007669"/>
    <property type="project" value="InterPro"/>
</dbReference>
<organism evidence="9 10">
    <name type="scientific">Candidatus Francisella endociliophora</name>
    <dbReference type="NCBI Taxonomy" id="653937"/>
    <lineage>
        <taxon>Bacteria</taxon>
        <taxon>Pseudomonadati</taxon>
        <taxon>Pseudomonadota</taxon>
        <taxon>Gammaproteobacteria</taxon>
        <taxon>Thiotrichales</taxon>
        <taxon>Francisellaceae</taxon>
        <taxon>Francisella</taxon>
    </lineage>
</organism>
<evidence type="ECO:0000256" key="1">
    <source>
        <dbReference type="ARBA" id="ARBA00006594"/>
    </source>
</evidence>
<protein>
    <recommendedName>
        <fullName evidence="2">site-specific DNA-methyltransferase (adenine-specific)</fullName>
        <ecNumber evidence="2">2.1.1.72</ecNumber>
    </recommendedName>
</protein>
<feature type="domain" description="DNA methylase N-4/N-6" evidence="7">
    <location>
        <begin position="118"/>
        <end position="471"/>
    </location>
</feature>
<dbReference type="GO" id="GO:0003677">
    <property type="term" value="F:DNA binding"/>
    <property type="evidence" value="ECO:0007669"/>
    <property type="project" value="InterPro"/>
</dbReference>
<dbReference type="InterPro" id="IPR002052">
    <property type="entry name" value="DNA_methylase_N6_adenine_CS"/>
</dbReference>
<evidence type="ECO:0000256" key="3">
    <source>
        <dbReference type="ARBA" id="ARBA00022603"/>
    </source>
</evidence>
<accession>A0A097ER53</accession>
<dbReference type="SUPFAM" id="SSF53335">
    <property type="entry name" value="S-adenosyl-L-methionine-dependent methyltransferases"/>
    <property type="match status" value="1"/>
</dbReference>
<dbReference type="KEGG" id="frf:LO80_08810"/>
<evidence type="ECO:0000259" key="8">
    <source>
        <dbReference type="Pfam" id="PF18273"/>
    </source>
</evidence>
<evidence type="ECO:0000256" key="4">
    <source>
        <dbReference type="ARBA" id="ARBA00022679"/>
    </source>
</evidence>
<dbReference type="OrthoDB" id="9816043at2"/>
<evidence type="ECO:0000256" key="2">
    <source>
        <dbReference type="ARBA" id="ARBA00011900"/>
    </source>
</evidence>
<dbReference type="InterPro" id="IPR002295">
    <property type="entry name" value="N4/N6-MTase_EcoPI_Mod-like"/>
</dbReference>
<evidence type="ECO:0000259" key="7">
    <source>
        <dbReference type="Pfam" id="PF01555"/>
    </source>
</evidence>
<dbReference type="AlphaFoldDB" id="A0A097ER53"/>
<reference evidence="9 10" key="1">
    <citation type="submission" date="2014-10" db="EMBL/GenBank/DDBJ databases">
        <title>Whole genome sequence of Francisella endociliophora strain FSC1006, isolated from a laboratory culture of the marine ciliate Euplotes raikovi.</title>
        <authorList>
            <person name="Granberg M."/>
            <person name="Backman S."/>
            <person name="Lundmark E."/>
            <person name="Nilsson E."/>
            <person name="Karlsson E."/>
            <person name="Thelaus J."/>
            <person name="Ohrman C."/>
            <person name="Larkeryd A."/>
            <person name="Stenberg P."/>
        </authorList>
    </citation>
    <scope>NUCLEOTIDE SEQUENCE [LARGE SCALE GENOMIC DNA]</scope>
    <source>
        <strain evidence="9 10">FSC1006</strain>
    </source>
</reference>
<feature type="domain" description="Type III R-M EcoP15I C-terminal" evidence="8">
    <location>
        <begin position="576"/>
        <end position="671"/>
    </location>
</feature>
<dbReference type="HOGENOM" id="CLU_020164_2_0_6"/>
<dbReference type="eggNOG" id="COG2189">
    <property type="taxonomic scope" value="Bacteria"/>
</dbReference>
<dbReference type="GO" id="GO:0009007">
    <property type="term" value="F:site-specific DNA-methyltransferase (adenine-specific) activity"/>
    <property type="evidence" value="ECO:0007669"/>
    <property type="project" value="UniProtKB-EC"/>
</dbReference>